<organism evidence="2 3">
    <name type="scientific">Trichuris muris</name>
    <name type="common">Mouse whipworm</name>
    <dbReference type="NCBI Taxonomy" id="70415"/>
    <lineage>
        <taxon>Eukaryota</taxon>
        <taxon>Metazoa</taxon>
        <taxon>Ecdysozoa</taxon>
        <taxon>Nematoda</taxon>
        <taxon>Enoplea</taxon>
        <taxon>Dorylaimia</taxon>
        <taxon>Trichinellida</taxon>
        <taxon>Trichuridae</taxon>
        <taxon>Trichuris</taxon>
    </lineage>
</organism>
<feature type="region of interest" description="Disordered" evidence="1">
    <location>
        <begin position="66"/>
        <end position="86"/>
    </location>
</feature>
<name>A0A5S6QUM6_TRIMR</name>
<evidence type="ECO:0000313" key="3">
    <source>
        <dbReference type="WBParaSite" id="TMUE_3000010935.1"/>
    </source>
</evidence>
<dbReference type="Proteomes" id="UP000046395">
    <property type="component" value="Unassembled WGS sequence"/>
</dbReference>
<dbReference type="STRING" id="70415.A0A5S6QUM6"/>
<protein>
    <submittedName>
        <fullName evidence="3">Reverse transcriptase domain-containing protein</fullName>
    </submittedName>
</protein>
<keyword evidence="2" id="KW-1185">Reference proteome</keyword>
<dbReference type="WBParaSite" id="TMUE_3000010935.1">
    <property type="protein sequence ID" value="TMUE_3000010935.1"/>
    <property type="gene ID" value="WBGene00285127"/>
</dbReference>
<proteinExistence type="predicted"/>
<dbReference type="AlphaFoldDB" id="A0A5S6QUM6"/>
<feature type="compositionally biased region" description="Basic and acidic residues" evidence="1">
    <location>
        <begin position="72"/>
        <end position="85"/>
    </location>
</feature>
<reference evidence="3" key="1">
    <citation type="submission" date="2019-12" db="UniProtKB">
        <authorList>
            <consortium name="WormBaseParasite"/>
        </authorList>
    </citation>
    <scope>IDENTIFICATION</scope>
</reference>
<sequence>MAMDDQTKSVLANGLNFVPAPRCPPILNIVASVERSLFKTEPQQVEAIKQALASFLIKNNNKIAAPNLTNTERNEQRGEHPDYKADNGNVVAMLDRSAYLEKMSEMLTKTVYKPIRANPTTKIRTDLLDMLNMLISETNDTALLKIKQHLYFTANIKCPEMYGLSKIHKIGVPTRPVVASINSVTSKLCHYLKDCHSVHYSEVTK</sequence>
<evidence type="ECO:0000313" key="2">
    <source>
        <dbReference type="Proteomes" id="UP000046395"/>
    </source>
</evidence>
<evidence type="ECO:0000256" key="1">
    <source>
        <dbReference type="SAM" id="MobiDB-lite"/>
    </source>
</evidence>
<accession>A0A5S6QUM6</accession>